<gene>
    <name evidence="2" type="ORF">M427DRAFT_223663</name>
</gene>
<protein>
    <submittedName>
        <fullName evidence="2">Uncharacterized protein</fullName>
    </submittedName>
</protein>
<sequence length="179" mass="20095">MDGSEQSSSSVPISSPSKKASLPAGLKFKRRERTMEQISDDEAEGRPSRKGESEKIGNQEGSGNGNSHVTKKSKAEKRASSPPKKNAEKEKVDKGDKELKKSASQPLSALAARKEREKEEYHCWKSDEGEDWGLMSIIGKCFLSAHTINYRNSTRRSPQRLSRQPFPLLHWDLRKAQRS</sequence>
<keyword evidence="3" id="KW-1185">Reference proteome</keyword>
<feature type="compositionally biased region" description="Polar residues" evidence="1">
    <location>
        <begin position="59"/>
        <end position="68"/>
    </location>
</feature>
<dbReference type="AlphaFoldDB" id="A0A139ANW7"/>
<reference evidence="2 3" key="1">
    <citation type="journal article" date="2015" name="Genome Biol. Evol.">
        <title>Phylogenomic analyses indicate that early fungi evolved digesting cell walls of algal ancestors of land plants.</title>
        <authorList>
            <person name="Chang Y."/>
            <person name="Wang S."/>
            <person name="Sekimoto S."/>
            <person name="Aerts A.L."/>
            <person name="Choi C."/>
            <person name="Clum A."/>
            <person name="LaButti K.M."/>
            <person name="Lindquist E.A."/>
            <person name="Yee Ngan C."/>
            <person name="Ohm R.A."/>
            <person name="Salamov A.A."/>
            <person name="Grigoriev I.V."/>
            <person name="Spatafora J.W."/>
            <person name="Berbee M.L."/>
        </authorList>
    </citation>
    <scope>NUCLEOTIDE SEQUENCE [LARGE SCALE GENOMIC DNA]</scope>
    <source>
        <strain evidence="2 3">JEL478</strain>
    </source>
</reference>
<feature type="compositionally biased region" description="Basic and acidic residues" evidence="1">
    <location>
        <begin position="85"/>
        <end position="101"/>
    </location>
</feature>
<dbReference type="Proteomes" id="UP000070544">
    <property type="component" value="Unassembled WGS sequence"/>
</dbReference>
<evidence type="ECO:0000313" key="2">
    <source>
        <dbReference type="EMBL" id="KXS18185.1"/>
    </source>
</evidence>
<feature type="compositionally biased region" description="Basic and acidic residues" evidence="1">
    <location>
        <begin position="44"/>
        <end position="57"/>
    </location>
</feature>
<organism evidence="2 3">
    <name type="scientific">Gonapodya prolifera (strain JEL478)</name>
    <name type="common">Monoblepharis prolifera</name>
    <dbReference type="NCBI Taxonomy" id="1344416"/>
    <lineage>
        <taxon>Eukaryota</taxon>
        <taxon>Fungi</taxon>
        <taxon>Fungi incertae sedis</taxon>
        <taxon>Chytridiomycota</taxon>
        <taxon>Chytridiomycota incertae sedis</taxon>
        <taxon>Monoblepharidomycetes</taxon>
        <taxon>Monoblepharidales</taxon>
        <taxon>Gonapodyaceae</taxon>
        <taxon>Gonapodya</taxon>
    </lineage>
</organism>
<accession>A0A139ANW7</accession>
<feature type="region of interest" description="Disordered" evidence="1">
    <location>
        <begin position="1"/>
        <end position="121"/>
    </location>
</feature>
<evidence type="ECO:0000313" key="3">
    <source>
        <dbReference type="Proteomes" id="UP000070544"/>
    </source>
</evidence>
<proteinExistence type="predicted"/>
<feature type="compositionally biased region" description="Basic and acidic residues" evidence="1">
    <location>
        <begin position="112"/>
        <end position="121"/>
    </location>
</feature>
<dbReference type="EMBL" id="KQ965743">
    <property type="protein sequence ID" value="KXS18185.1"/>
    <property type="molecule type" value="Genomic_DNA"/>
</dbReference>
<feature type="compositionally biased region" description="Low complexity" evidence="1">
    <location>
        <begin position="1"/>
        <end position="21"/>
    </location>
</feature>
<evidence type="ECO:0000256" key="1">
    <source>
        <dbReference type="SAM" id="MobiDB-lite"/>
    </source>
</evidence>
<name>A0A139ANW7_GONPJ</name>